<reference evidence="1 2" key="1">
    <citation type="journal article" date="2016" name="Nat. Commun.">
        <title>Thousands of microbial genomes shed light on interconnected biogeochemical processes in an aquifer system.</title>
        <authorList>
            <person name="Anantharaman K."/>
            <person name="Brown C.T."/>
            <person name="Hug L.A."/>
            <person name="Sharon I."/>
            <person name="Castelle C.J."/>
            <person name="Probst A.J."/>
            <person name="Thomas B.C."/>
            <person name="Singh A."/>
            <person name="Wilkins M.J."/>
            <person name="Karaoz U."/>
            <person name="Brodie E.L."/>
            <person name="Williams K.H."/>
            <person name="Hubbard S.S."/>
            <person name="Banfield J.F."/>
        </authorList>
    </citation>
    <scope>NUCLEOTIDE SEQUENCE [LARGE SCALE GENOMIC DNA]</scope>
</reference>
<evidence type="ECO:0000313" key="1">
    <source>
        <dbReference type="EMBL" id="OGC39568.1"/>
    </source>
</evidence>
<protein>
    <submittedName>
        <fullName evidence="1">Uncharacterized protein</fullName>
    </submittedName>
</protein>
<evidence type="ECO:0000313" key="2">
    <source>
        <dbReference type="Proteomes" id="UP000179242"/>
    </source>
</evidence>
<organism evidence="1 2">
    <name type="scientific">candidate division WOR-1 bacterium RIFOXYC2_FULL_46_14</name>
    <dbReference type="NCBI Taxonomy" id="1802587"/>
    <lineage>
        <taxon>Bacteria</taxon>
        <taxon>Bacillati</taxon>
        <taxon>Saganbacteria</taxon>
    </lineage>
</organism>
<accession>A0A1F4U3L3</accession>
<dbReference type="EMBL" id="MEUJ01000008">
    <property type="protein sequence ID" value="OGC39568.1"/>
    <property type="molecule type" value="Genomic_DNA"/>
</dbReference>
<comment type="caution">
    <text evidence="1">The sequence shown here is derived from an EMBL/GenBank/DDBJ whole genome shotgun (WGS) entry which is preliminary data.</text>
</comment>
<sequence length="348" mass="39101">MAPPIVLGTKNTTYPVSTHKNKKKGKPINCVFRKPDNVNKMLGTYPEFASNPLPAEIQKSPFYKHLLCPSSTRHFRGFPVFRDTRLYETVKNLPRVLRDQRVCILYPASGSHLAPLDLINHIFEQEDNKINSAKIILTEIKEAALKELRNLLNKLAKEGVYAGLKETQANYPNGGSETTFAFSYNGKEITLVFALNMSGDDYYKEEYLSESDVWVIHDPGVGDSKSSFKLLKSFLVSAGNNKIVNPPVIVMENINDYSAPSIMLSLIFNPPSKKEDETMYYNEDLLPGQKIKIPFPYGHRVNYGELPETGAAFYQSAIVYTPDINLFKQSPSDIKALLDKAHSSISEP</sequence>
<dbReference type="AlphaFoldDB" id="A0A1F4U3L3"/>
<gene>
    <name evidence="1" type="ORF">A2438_08440</name>
</gene>
<dbReference type="Proteomes" id="UP000179242">
    <property type="component" value="Unassembled WGS sequence"/>
</dbReference>
<name>A0A1F4U3L3_UNCSA</name>
<proteinExistence type="predicted"/>